<dbReference type="PANTHER" id="PTHR41349:SF1">
    <property type="entry name" value="PROTEIN CBG08683"/>
    <property type="match status" value="1"/>
</dbReference>
<reference evidence="3 4" key="1">
    <citation type="submission" date="2019-02" db="EMBL/GenBank/DDBJ databases">
        <title>Deep-cultivation of Planctomycetes and their phenomic and genomic characterization uncovers novel biology.</title>
        <authorList>
            <person name="Wiegand S."/>
            <person name="Jogler M."/>
            <person name="Boedeker C."/>
            <person name="Pinto D."/>
            <person name="Vollmers J."/>
            <person name="Rivas-Marin E."/>
            <person name="Kohn T."/>
            <person name="Peeters S.H."/>
            <person name="Heuer A."/>
            <person name="Rast P."/>
            <person name="Oberbeckmann S."/>
            <person name="Bunk B."/>
            <person name="Jeske O."/>
            <person name="Meyerdierks A."/>
            <person name="Storesund J.E."/>
            <person name="Kallscheuer N."/>
            <person name="Luecker S."/>
            <person name="Lage O.M."/>
            <person name="Pohl T."/>
            <person name="Merkel B.J."/>
            <person name="Hornburger P."/>
            <person name="Mueller R.-W."/>
            <person name="Bruemmer F."/>
            <person name="Labrenz M."/>
            <person name="Spormann A.M."/>
            <person name="Op den Camp H."/>
            <person name="Overmann J."/>
            <person name="Amann R."/>
            <person name="Jetten M.S.M."/>
            <person name="Mascher T."/>
            <person name="Medema M.H."/>
            <person name="Devos D.P."/>
            <person name="Kaster A.-K."/>
            <person name="Ovreas L."/>
            <person name="Rohde M."/>
            <person name="Galperin M.Y."/>
            <person name="Jogler C."/>
        </authorList>
    </citation>
    <scope>NUCLEOTIDE SEQUENCE [LARGE SCALE GENOMIC DNA]</scope>
    <source>
        <strain evidence="3 4">ElP</strain>
    </source>
</reference>
<dbReference type="Pfam" id="PF03372">
    <property type="entry name" value="Exo_endo_phos"/>
    <property type="match status" value="1"/>
</dbReference>
<accession>A0A518GZ39</accession>
<gene>
    <name evidence="3" type="ORF">ElP_17600</name>
</gene>
<evidence type="ECO:0000256" key="1">
    <source>
        <dbReference type="SAM" id="SignalP"/>
    </source>
</evidence>
<organism evidence="3 4">
    <name type="scientific">Tautonia plasticadhaerens</name>
    <dbReference type="NCBI Taxonomy" id="2527974"/>
    <lineage>
        <taxon>Bacteria</taxon>
        <taxon>Pseudomonadati</taxon>
        <taxon>Planctomycetota</taxon>
        <taxon>Planctomycetia</taxon>
        <taxon>Isosphaerales</taxon>
        <taxon>Isosphaeraceae</taxon>
        <taxon>Tautonia</taxon>
    </lineage>
</organism>
<dbReference type="EMBL" id="CP036426">
    <property type="protein sequence ID" value="QDV33880.1"/>
    <property type="molecule type" value="Genomic_DNA"/>
</dbReference>
<keyword evidence="3" id="KW-0269">Exonuclease</keyword>
<name>A0A518GZ39_9BACT</name>
<dbReference type="SUPFAM" id="SSF56219">
    <property type="entry name" value="DNase I-like"/>
    <property type="match status" value="1"/>
</dbReference>
<sequence precursor="true">MSAAFGSRFSRVLVPALACMLVGFVTLPAEAGGEGPAPEAVRVLSFNLWHGGDAGRQPIEQTLAVIRESGADVVGLQETEGLAPEGEPRPDRGAELAERLGWHHLDQGGRTAIISRFEIVDATPGRWGAALVLPSGRRMYAFNAHLAHSPYQPYQLLGIPYGDGAFIETEAEAIREAREARGGQVGELLAEVGAVLPEGLPVVITGDFNEPSHRDWTAAAAAAGLCPLGVRWPSTGAVEAAGFVDAYRAVHPDPASMRGLTWTPTTEPGDPGDRHDRIDFVFVSGGDRPTVRVAECLVVGESGESADLVVTPYPSDHRAVVAELLLLDDGPTPAPSPSN</sequence>
<feature type="signal peptide" evidence="1">
    <location>
        <begin position="1"/>
        <end position="31"/>
    </location>
</feature>
<keyword evidence="4" id="KW-1185">Reference proteome</keyword>
<keyword evidence="1" id="KW-0732">Signal</keyword>
<evidence type="ECO:0000259" key="2">
    <source>
        <dbReference type="Pfam" id="PF03372"/>
    </source>
</evidence>
<dbReference type="PANTHER" id="PTHR41349">
    <property type="match status" value="1"/>
</dbReference>
<dbReference type="OrthoDB" id="9812856at2"/>
<dbReference type="KEGG" id="tpla:ElP_17600"/>
<dbReference type="GO" id="GO:0004519">
    <property type="term" value="F:endonuclease activity"/>
    <property type="evidence" value="ECO:0007669"/>
    <property type="project" value="UniProtKB-KW"/>
</dbReference>
<keyword evidence="3" id="KW-0540">Nuclease</keyword>
<evidence type="ECO:0000313" key="4">
    <source>
        <dbReference type="Proteomes" id="UP000317835"/>
    </source>
</evidence>
<dbReference type="GO" id="GO:0004527">
    <property type="term" value="F:exonuclease activity"/>
    <property type="evidence" value="ECO:0007669"/>
    <property type="project" value="UniProtKB-KW"/>
</dbReference>
<dbReference type="InterPro" id="IPR036691">
    <property type="entry name" value="Endo/exonu/phosph_ase_sf"/>
</dbReference>
<evidence type="ECO:0000313" key="3">
    <source>
        <dbReference type="EMBL" id="QDV33880.1"/>
    </source>
</evidence>
<feature type="domain" description="Endonuclease/exonuclease/phosphatase" evidence="2">
    <location>
        <begin position="44"/>
        <end position="317"/>
    </location>
</feature>
<protein>
    <submittedName>
        <fullName evidence="3">Endonuclease/Exonuclease/phosphatase family protein</fullName>
    </submittedName>
</protein>
<dbReference type="AlphaFoldDB" id="A0A518GZ39"/>
<keyword evidence="3" id="KW-0378">Hydrolase</keyword>
<dbReference type="Gene3D" id="3.60.10.10">
    <property type="entry name" value="Endonuclease/exonuclease/phosphatase"/>
    <property type="match status" value="1"/>
</dbReference>
<keyword evidence="3" id="KW-0255">Endonuclease</keyword>
<feature type="chain" id="PRO_5021992702" evidence="1">
    <location>
        <begin position="32"/>
        <end position="339"/>
    </location>
</feature>
<dbReference type="RefSeq" id="WP_145268343.1">
    <property type="nucleotide sequence ID" value="NZ_CP036426.1"/>
</dbReference>
<dbReference type="Proteomes" id="UP000317835">
    <property type="component" value="Chromosome"/>
</dbReference>
<proteinExistence type="predicted"/>
<dbReference type="InterPro" id="IPR005135">
    <property type="entry name" value="Endo/exonuclease/phosphatase"/>
</dbReference>